<comment type="caution">
    <text evidence="6">The sequence shown here is derived from an EMBL/GenBank/DDBJ whole genome shotgun (WGS) entry which is preliminary data.</text>
</comment>
<evidence type="ECO:0000313" key="9">
    <source>
        <dbReference type="Proteomes" id="UP000321947"/>
    </source>
</evidence>
<reference evidence="8 9" key="1">
    <citation type="submission" date="2019-08" db="EMBL/GenBank/DDBJ databases">
        <title>Draft genome sequences of two oriental melons (Cucumis melo L. var makuwa).</title>
        <authorList>
            <person name="Kwon S.-Y."/>
        </authorList>
    </citation>
    <scope>NUCLEOTIDE SEQUENCE [LARGE SCALE GENOMIC DNA]</scope>
    <source>
        <strain evidence="9">cv. Chang Bougi</strain>
        <strain evidence="8">cv. SW 3</strain>
        <tissue evidence="6">Leaf</tissue>
    </source>
</reference>
<dbReference type="GO" id="GO:0016020">
    <property type="term" value="C:membrane"/>
    <property type="evidence" value="ECO:0007669"/>
    <property type="project" value="UniProtKB-SubCell"/>
</dbReference>
<dbReference type="Proteomes" id="UP000321947">
    <property type="component" value="Unassembled WGS sequence"/>
</dbReference>
<dbReference type="STRING" id="1194695.A0A5A7SXH4"/>
<evidence type="ECO:0000256" key="4">
    <source>
        <dbReference type="ARBA" id="ARBA00023136"/>
    </source>
</evidence>
<dbReference type="Pfam" id="PF07264">
    <property type="entry name" value="EI24"/>
    <property type="match status" value="1"/>
</dbReference>
<dbReference type="EMBL" id="SSTE01020484">
    <property type="protein sequence ID" value="KAA0034161.1"/>
    <property type="molecule type" value="Genomic_DNA"/>
</dbReference>
<evidence type="ECO:0000256" key="5">
    <source>
        <dbReference type="SAM" id="Phobius"/>
    </source>
</evidence>
<feature type="transmembrane region" description="Helical" evidence="5">
    <location>
        <begin position="125"/>
        <end position="143"/>
    </location>
</feature>
<gene>
    <name evidence="7" type="ORF">E5676_scaffold35G002620</name>
    <name evidence="6" type="ORF">E6C27_scaffold65G001520</name>
</gene>
<evidence type="ECO:0000256" key="2">
    <source>
        <dbReference type="ARBA" id="ARBA00022692"/>
    </source>
</evidence>
<comment type="subcellular location">
    <subcellularLocation>
        <location evidence="1">Membrane</location>
        <topology evidence="1">Multi-pass membrane protein</topology>
    </subcellularLocation>
</comment>
<dbReference type="Proteomes" id="UP000321393">
    <property type="component" value="Unassembled WGS sequence"/>
</dbReference>
<protein>
    <submittedName>
        <fullName evidence="6">Protein EI24-like protein</fullName>
    </submittedName>
</protein>
<evidence type="ECO:0000256" key="3">
    <source>
        <dbReference type="ARBA" id="ARBA00022989"/>
    </source>
</evidence>
<dbReference type="GO" id="GO:0016236">
    <property type="term" value="P:macroautophagy"/>
    <property type="evidence" value="ECO:0007669"/>
    <property type="project" value="TreeGrafter"/>
</dbReference>
<dbReference type="AlphaFoldDB" id="A0A5A7SXH4"/>
<dbReference type="OrthoDB" id="266518at2759"/>
<name>A0A5A7SXH4_CUCMM</name>
<dbReference type="PANTHER" id="PTHR21389">
    <property type="entry name" value="P53 INDUCED PROTEIN"/>
    <property type="match status" value="1"/>
</dbReference>
<dbReference type="PANTHER" id="PTHR21389:SF0">
    <property type="entry name" value="ETOPOSIDE-INDUCED PROTEIN 2.4 HOMOLOG"/>
    <property type="match status" value="1"/>
</dbReference>
<keyword evidence="4 5" id="KW-0472">Membrane</keyword>
<evidence type="ECO:0000313" key="8">
    <source>
        <dbReference type="Proteomes" id="UP000321393"/>
    </source>
</evidence>
<evidence type="ECO:0000256" key="1">
    <source>
        <dbReference type="ARBA" id="ARBA00004141"/>
    </source>
</evidence>
<organism evidence="6 8">
    <name type="scientific">Cucumis melo var. makuwa</name>
    <name type="common">Oriental melon</name>
    <dbReference type="NCBI Taxonomy" id="1194695"/>
    <lineage>
        <taxon>Eukaryota</taxon>
        <taxon>Viridiplantae</taxon>
        <taxon>Streptophyta</taxon>
        <taxon>Embryophyta</taxon>
        <taxon>Tracheophyta</taxon>
        <taxon>Spermatophyta</taxon>
        <taxon>Magnoliopsida</taxon>
        <taxon>eudicotyledons</taxon>
        <taxon>Gunneridae</taxon>
        <taxon>Pentapetalae</taxon>
        <taxon>rosids</taxon>
        <taxon>fabids</taxon>
        <taxon>Cucurbitales</taxon>
        <taxon>Cucurbitaceae</taxon>
        <taxon>Benincaseae</taxon>
        <taxon>Cucumis</taxon>
    </lineage>
</organism>
<keyword evidence="2 5" id="KW-0812">Transmembrane</keyword>
<proteinExistence type="predicted"/>
<dbReference type="GO" id="GO:0005783">
    <property type="term" value="C:endoplasmic reticulum"/>
    <property type="evidence" value="ECO:0007669"/>
    <property type="project" value="TreeGrafter"/>
</dbReference>
<feature type="transmembrane region" description="Helical" evidence="5">
    <location>
        <begin position="149"/>
        <end position="168"/>
    </location>
</feature>
<dbReference type="InterPro" id="IPR059112">
    <property type="entry name" value="CysZ/EI24"/>
</dbReference>
<evidence type="ECO:0000313" key="7">
    <source>
        <dbReference type="EMBL" id="TYK15758.1"/>
    </source>
</evidence>
<keyword evidence="3 5" id="KW-1133">Transmembrane helix</keyword>
<dbReference type="EMBL" id="SSTD01008475">
    <property type="protein sequence ID" value="TYK15758.1"/>
    <property type="molecule type" value="Genomic_DNA"/>
</dbReference>
<sequence>MYIFSFILSNIWYNDIAKHGFAAMGQSEPTAANPSRQNEGSFNTAQTGKSIGLGRVVIGIGEQLYSLLLINSFFLEVYATGFLPLVGKTLNFLLLSWMYAYYCFEYKWNLSDVSLDRRLDFFESNWAFFAGFGSPCVLAIFFFSPLVSYGVMAILFPLFVLTATGSVAEQDIYSQRATWKCAGLGRLPIFYAANTLSMKLLTLFPHESQEKMQQNKDL</sequence>
<evidence type="ECO:0000313" key="6">
    <source>
        <dbReference type="EMBL" id="KAA0034161.1"/>
    </source>
</evidence>
<accession>A0A5A7SXH4</accession>
<feature type="transmembrane region" description="Helical" evidence="5">
    <location>
        <begin position="81"/>
        <end position="104"/>
    </location>
</feature>